<keyword evidence="4 7" id="KW-0378">Hydrolase</keyword>
<dbReference type="InterPro" id="IPR036852">
    <property type="entry name" value="Peptidase_S8/S53_dom_sf"/>
</dbReference>
<dbReference type="AlphaFoldDB" id="A0A1G1XU06"/>
<dbReference type="PANTHER" id="PTHR43399:SF4">
    <property type="entry name" value="CELL WALL-ASSOCIATED PROTEASE"/>
    <property type="match status" value="1"/>
</dbReference>
<evidence type="ECO:0000256" key="8">
    <source>
        <dbReference type="RuleBase" id="RU003355"/>
    </source>
</evidence>
<comment type="similarity">
    <text evidence="1 7 8">Belongs to the peptidase S8 family.</text>
</comment>
<comment type="caution">
    <text evidence="10">The sequence shown here is derived from an EMBL/GenBank/DDBJ whole genome shotgun (WGS) entry which is preliminary data.</text>
</comment>
<feature type="active site" description="Charge relay system" evidence="6 7">
    <location>
        <position position="376"/>
    </location>
</feature>
<evidence type="ECO:0000313" key="11">
    <source>
        <dbReference type="Proteomes" id="UP000178930"/>
    </source>
</evidence>
<feature type="domain" description="Peptidase S8/S53" evidence="9">
    <location>
        <begin position="128"/>
        <end position="426"/>
    </location>
</feature>
<evidence type="ECO:0000256" key="6">
    <source>
        <dbReference type="PIRSR" id="PIRSR615500-1"/>
    </source>
</evidence>
<organism evidence="10 11">
    <name type="scientific">Candidatus Buchananbacteria bacterium RIFCSPHIGHO2_01_FULL_39_14</name>
    <dbReference type="NCBI Taxonomy" id="1797532"/>
    <lineage>
        <taxon>Bacteria</taxon>
        <taxon>Candidatus Buchananiibacteriota</taxon>
    </lineage>
</organism>
<dbReference type="PANTHER" id="PTHR43399">
    <property type="entry name" value="SUBTILISIN-RELATED"/>
    <property type="match status" value="1"/>
</dbReference>
<name>A0A1G1XU06_9BACT</name>
<dbReference type="Gene3D" id="2.130.10.130">
    <property type="entry name" value="Integrin alpha, N-terminal"/>
    <property type="match status" value="2"/>
</dbReference>
<dbReference type="EMBL" id="MHIB01000037">
    <property type="protein sequence ID" value="OGY43454.1"/>
    <property type="molecule type" value="Genomic_DNA"/>
</dbReference>
<dbReference type="InterPro" id="IPR023828">
    <property type="entry name" value="Peptidase_S8_Ser-AS"/>
</dbReference>
<feature type="active site" description="Charge relay system" evidence="6 7">
    <location>
        <position position="135"/>
    </location>
</feature>
<feature type="active site" description="Charge relay system" evidence="6 7">
    <location>
        <position position="199"/>
    </location>
</feature>
<dbReference type="InterPro" id="IPR022398">
    <property type="entry name" value="Peptidase_S8_His-AS"/>
</dbReference>
<sequence>MALISKKIRLKFFLFVFLFQFFVFFYNSDVLAKNEQIDYRLGEVLLKFKGDEEIYKLKFSVETDVGQIINQYTNFGEIENISPNYLVRATAFPNDPDYLLQWYLNPINAKAAWSKALVVREQEFNSRQSVIAVLDSGVDLNHPDLKGQIWRNKKEIANDQVDNDNNGYTDDITGWDFVEWDNDPNPSFTFGFDESAIKHGTIVASLAAATSHNNQGIAGVSWFSQIMPLRVLDSSGAGDIYTVIQAINYAVSNGADIINMSFIGSHFEANWFSAIRNAYNKNVLVVAAAGNTDPAVNGVNLDLHKYYPVCFDGDNGENFVIGVAAVGKDLKKSSFSNYGSCIDITAPGEDFYAAQVYNPKFSGFSNYYDGYWSGTSLSAPLVSGTLALIKALRPSLTASQIRDFVFEGASDIDQYNAEFKNKLGAGMLDVANAVEVTLGKRVSKEKGGEDNYILVGLGSGSFPQLKILRTDGSVFKEFYAYSPTFNGEVKVAAGDVNGDGQDEVVTGTGSGGGPHVRIFNIEGQLISQFFAADKKLRGGINIAVADINGDNIDEIITGAGKGSEPEVKIFDSQGNLLKKFLAYNQTFRGGVKVAVADFNHDGKNDIVTGAGSGGGPHVRVFSSDGELISQFFAFNKNSRGGVNVAVADLHGDGQPEIIAAIENNAVPEVRVFTYLGSPAGSFFAANPNSLTGVNISAGDVDNDRIAEVITGLGVGGNSEIKIFDLQGKTKFEFFAHTLNYLGGARTAVLRY</sequence>
<dbReference type="Pfam" id="PF13517">
    <property type="entry name" value="FG-GAP_3"/>
    <property type="match status" value="1"/>
</dbReference>
<dbReference type="InterPro" id="IPR051048">
    <property type="entry name" value="Peptidase_S8/S53_subtilisin"/>
</dbReference>
<dbReference type="GO" id="GO:0006508">
    <property type="term" value="P:proteolysis"/>
    <property type="evidence" value="ECO:0007669"/>
    <property type="project" value="UniProtKB-KW"/>
</dbReference>
<dbReference type="InterPro" id="IPR000209">
    <property type="entry name" value="Peptidase_S8/S53_dom"/>
</dbReference>
<protein>
    <recommendedName>
        <fullName evidence="9">Peptidase S8/S53 domain-containing protein</fullName>
    </recommendedName>
</protein>
<dbReference type="PROSITE" id="PS00136">
    <property type="entry name" value="SUBTILASE_ASP"/>
    <property type="match status" value="1"/>
</dbReference>
<evidence type="ECO:0000256" key="3">
    <source>
        <dbReference type="ARBA" id="ARBA00022729"/>
    </source>
</evidence>
<keyword evidence="5 7" id="KW-0720">Serine protease</keyword>
<keyword evidence="3" id="KW-0732">Signal</keyword>
<evidence type="ECO:0000256" key="4">
    <source>
        <dbReference type="ARBA" id="ARBA00022801"/>
    </source>
</evidence>
<dbReference type="PROSITE" id="PS00138">
    <property type="entry name" value="SUBTILASE_SER"/>
    <property type="match status" value="1"/>
</dbReference>
<evidence type="ECO:0000256" key="7">
    <source>
        <dbReference type="PROSITE-ProRule" id="PRU01240"/>
    </source>
</evidence>
<evidence type="ECO:0000313" key="10">
    <source>
        <dbReference type="EMBL" id="OGY43454.1"/>
    </source>
</evidence>
<dbReference type="PRINTS" id="PR00723">
    <property type="entry name" value="SUBTILISIN"/>
</dbReference>
<evidence type="ECO:0000259" key="9">
    <source>
        <dbReference type="Pfam" id="PF00082"/>
    </source>
</evidence>
<dbReference type="Proteomes" id="UP000178930">
    <property type="component" value="Unassembled WGS sequence"/>
</dbReference>
<dbReference type="InterPro" id="IPR028994">
    <property type="entry name" value="Integrin_alpha_N"/>
</dbReference>
<dbReference type="CDD" id="cd07473">
    <property type="entry name" value="Peptidases_S8_Subtilisin_like"/>
    <property type="match status" value="1"/>
</dbReference>
<accession>A0A1G1XU06</accession>
<dbReference type="SUPFAM" id="SSF69318">
    <property type="entry name" value="Integrin alpha N-terminal domain"/>
    <property type="match status" value="2"/>
</dbReference>
<proteinExistence type="inferred from homology"/>
<dbReference type="InterPro" id="IPR034204">
    <property type="entry name" value="PfSUB1-like_cat_dom"/>
</dbReference>
<dbReference type="InterPro" id="IPR013517">
    <property type="entry name" value="FG-GAP"/>
</dbReference>
<dbReference type="Pfam" id="PF00082">
    <property type="entry name" value="Peptidase_S8"/>
    <property type="match status" value="1"/>
</dbReference>
<dbReference type="GO" id="GO:0004252">
    <property type="term" value="F:serine-type endopeptidase activity"/>
    <property type="evidence" value="ECO:0007669"/>
    <property type="project" value="UniProtKB-UniRule"/>
</dbReference>
<reference evidence="10 11" key="1">
    <citation type="journal article" date="2016" name="Nat. Commun.">
        <title>Thousands of microbial genomes shed light on interconnected biogeochemical processes in an aquifer system.</title>
        <authorList>
            <person name="Anantharaman K."/>
            <person name="Brown C.T."/>
            <person name="Hug L.A."/>
            <person name="Sharon I."/>
            <person name="Castelle C.J."/>
            <person name="Probst A.J."/>
            <person name="Thomas B.C."/>
            <person name="Singh A."/>
            <person name="Wilkins M.J."/>
            <person name="Karaoz U."/>
            <person name="Brodie E.L."/>
            <person name="Williams K.H."/>
            <person name="Hubbard S.S."/>
            <person name="Banfield J.F."/>
        </authorList>
    </citation>
    <scope>NUCLEOTIDE SEQUENCE [LARGE SCALE GENOMIC DNA]</scope>
</reference>
<evidence type="ECO:0000256" key="5">
    <source>
        <dbReference type="ARBA" id="ARBA00022825"/>
    </source>
</evidence>
<dbReference type="Gene3D" id="3.40.50.200">
    <property type="entry name" value="Peptidase S8/S53 domain"/>
    <property type="match status" value="1"/>
</dbReference>
<dbReference type="STRING" id="1797532.A2729_04775"/>
<gene>
    <name evidence="10" type="ORF">A2729_04775</name>
</gene>
<dbReference type="InterPro" id="IPR015500">
    <property type="entry name" value="Peptidase_S8_subtilisin-rel"/>
</dbReference>
<dbReference type="SUPFAM" id="SSF52743">
    <property type="entry name" value="Subtilisin-like"/>
    <property type="match status" value="1"/>
</dbReference>
<dbReference type="PROSITE" id="PS51892">
    <property type="entry name" value="SUBTILASE"/>
    <property type="match status" value="1"/>
</dbReference>
<evidence type="ECO:0000256" key="2">
    <source>
        <dbReference type="ARBA" id="ARBA00022670"/>
    </source>
</evidence>
<dbReference type="InterPro" id="IPR023827">
    <property type="entry name" value="Peptidase_S8_Asp-AS"/>
</dbReference>
<keyword evidence="2 7" id="KW-0645">Protease</keyword>
<evidence type="ECO:0000256" key="1">
    <source>
        <dbReference type="ARBA" id="ARBA00011073"/>
    </source>
</evidence>
<dbReference type="PROSITE" id="PS00137">
    <property type="entry name" value="SUBTILASE_HIS"/>
    <property type="match status" value="1"/>
</dbReference>